<protein>
    <submittedName>
        <fullName evidence="9">LPXTG cell wall anchor domain-containing protein</fullName>
    </submittedName>
</protein>
<feature type="compositionally biased region" description="Low complexity" evidence="6">
    <location>
        <begin position="19"/>
        <end position="50"/>
    </location>
</feature>
<dbReference type="PROSITE" id="PS50847">
    <property type="entry name" value="GRAM_POS_ANCHORING"/>
    <property type="match status" value="1"/>
</dbReference>
<dbReference type="Pfam" id="PF00746">
    <property type="entry name" value="Gram_pos_anchor"/>
    <property type="match status" value="1"/>
</dbReference>
<comment type="subcellular location">
    <subcellularLocation>
        <location evidence="1">Secreted</location>
        <location evidence="1">Cell wall</location>
        <topology evidence="1">Peptidoglycan-anchor</topology>
    </subcellularLocation>
</comment>
<keyword evidence="3" id="KW-0964">Secreted</keyword>
<evidence type="ECO:0000256" key="7">
    <source>
        <dbReference type="SAM" id="Phobius"/>
    </source>
</evidence>
<keyword evidence="4" id="KW-0732">Signal</keyword>
<feature type="transmembrane region" description="Helical" evidence="7">
    <location>
        <begin position="67"/>
        <end position="85"/>
    </location>
</feature>
<gene>
    <name evidence="9" type="ORF">BUZ01_14125</name>
</gene>
<accession>A0A418HKP5</accession>
<comment type="caution">
    <text evidence="9">The sequence shown here is derived from an EMBL/GenBank/DDBJ whole genome shotgun (WGS) entry which is preliminary data.</text>
</comment>
<organism evidence="9 10">
    <name type="scientific">Staphylococcus gallinarum</name>
    <dbReference type="NCBI Taxonomy" id="1293"/>
    <lineage>
        <taxon>Bacteria</taxon>
        <taxon>Bacillati</taxon>
        <taxon>Bacillota</taxon>
        <taxon>Bacilli</taxon>
        <taxon>Bacillales</taxon>
        <taxon>Staphylococcaceae</taxon>
        <taxon>Staphylococcus</taxon>
    </lineage>
</organism>
<evidence type="ECO:0000256" key="3">
    <source>
        <dbReference type="ARBA" id="ARBA00022525"/>
    </source>
</evidence>
<evidence type="ECO:0000313" key="10">
    <source>
        <dbReference type="Proteomes" id="UP000283576"/>
    </source>
</evidence>
<keyword evidence="2" id="KW-0134">Cell wall</keyword>
<sequence length="95" mass="10124">DSDADNGSNANTGSDVDANSGSNTDMNSNNNSNSDTTSNDNSQNNNQQDNGKQDSKSLPDTGETTNQNGTIFGSLFAAFGSLLLFRRRNKKNEDK</sequence>
<evidence type="ECO:0000256" key="5">
    <source>
        <dbReference type="ARBA" id="ARBA00023088"/>
    </source>
</evidence>
<evidence type="ECO:0000259" key="8">
    <source>
        <dbReference type="PROSITE" id="PS50847"/>
    </source>
</evidence>
<evidence type="ECO:0000313" key="9">
    <source>
        <dbReference type="EMBL" id="RIL40730.1"/>
    </source>
</evidence>
<dbReference type="RefSeq" id="WP_142920333.1">
    <property type="nucleotide sequence ID" value="NZ_QXRZ01000037.1"/>
</dbReference>
<proteinExistence type="predicted"/>
<evidence type="ECO:0000256" key="2">
    <source>
        <dbReference type="ARBA" id="ARBA00022512"/>
    </source>
</evidence>
<keyword evidence="5" id="KW-0572">Peptidoglycan-anchor</keyword>
<keyword evidence="7" id="KW-0472">Membrane</keyword>
<feature type="compositionally biased region" description="Polar residues" evidence="6">
    <location>
        <begin position="1"/>
        <end position="14"/>
    </location>
</feature>
<evidence type="ECO:0000256" key="6">
    <source>
        <dbReference type="SAM" id="MobiDB-lite"/>
    </source>
</evidence>
<feature type="compositionally biased region" description="Polar residues" evidence="6">
    <location>
        <begin position="58"/>
        <end position="71"/>
    </location>
</feature>
<feature type="domain" description="Gram-positive cocci surface proteins LPxTG" evidence="8">
    <location>
        <begin position="58"/>
        <end position="95"/>
    </location>
</feature>
<evidence type="ECO:0000256" key="1">
    <source>
        <dbReference type="ARBA" id="ARBA00004168"/>
    </source>
</evidence>
<dbReference type="AlphaFoldDB" id="A0A418HKP5"/>
<dbReference type="NCBIfam" id="TIGR01167">
    <property type="entry name" value="LPXTG_anchor"/>
    <property type="match status" value="1"/>
</dbReference>
<dbReference type="Proteomes" id="UP000283576">
    <property type="component" value="Unassembled WGS sequence"/>
</dbReference>
<feature type="non-terminal residue" evidence="9">
    <location>
        <position position="1"/>
    </location>
</feature>
<name>A0A418HKP5_STAGA</name>
<evidence type="ECO:0000256" key="4">
    <source>
        <dbReference type="ARBA" id="ARBA00022729"/>
    </source>
</evidence>
<dbReference type="EMBL" id="QXRZ01000037">
    <property type="protein sequence ID" value="RIL40730.1"/>
    <property type="molecule type" value="Genomic_DNA"/>
</dbReference>
<reference evidence="9 10" key="1">
    <citation type="journal article" date="2016" name="Front. Microbiol.">
        <title>Comprehensive Phylogenetic Analysis of Bovine Non-aureus Staphylococci Species Based on Whole-Genome Sequencing.</title>
        <authorList>
            <person name="Naushad S."/>
            <person name="Barkema H.W."/>
            <person name="Luby C."/>
            <person name="Condas L.A."/>
            <person name="Nobrega D.B."/>
            <person name="Carson D.A."/>
            <person name="De Buck J."/>
        </authorList>
    </citation>
    <scope>NUCLEOTIDE SEQUENCE [LARGE SCALE GENOMIC DNA]</scope>
    <source>
        <strain evidence="9 10">SNUC 1388</strain>
    </source>
</reference>
<dbReference type="InterPro" id="IPR019931">
    <property type="entry name" value="LPXTG_anchor"/>
</dbReference>
<keyword evidence="7" id="KW-0812">Transmembrane</keyword>
<keyword evidence="7" id="KW-1133">Transmembrane helix</keyword>
<feature type="region of interest" description="Disordered" evidence="6">
    <location>
        <begin position="1"/>
        <end position="71"/>
    </location>
</feature>